<keyword evidence="6 7" id="KW-0472">Membrane</keyword>
<dbReference type="Pfam" id="PF06808">
    <property type="entry name" value="DctM"/>
    <property type="match status" value="1"/>
</dbReference>
<dbReference type="GO" id="GO:0022857">
    <property type="term" value="F:transmembrane transporter activity"/>
    <property type="evidence" value="ECO:0007669"/>
    <property type="project" value="TreeGrafter"/>
</dbReference>
<evidence type="ECO:0000256" key="4">
    <source>
        <dbReference type="ARBA" id="ARBA00022692"/>
    </source>
</evidence>
<evidence type="ECO:0000313" key="10">
    <source>
        <dbReference type="Proteomes" id="UP000230821"/>
    </source>
</evidence>
<keyword evidence="2" id="KW-1003">Cell membrane</keyword>
<dbReference type="PIRSF" id="PIRSF006066">
    <property type="entry name" value="HI0050"/>
    <property type="match status" value="1"/>
</dbReference>
<dbReference type="PANTHER" id="PTHR33362">
    <property type="entry name" value="SIALIC ACID TRAP TRANSPORTER PERMEASE PROTEIN SIAT-RELATED"/>
    <property type="match status" value="1"/>
</dbReference>
<feature type="transmembrane region" description="Helical" evidence="7">
    <location>
        <begin position="46"/>
        <end position="68"/>
    </location>
</feature>
<gene>
    <name evidence="9" type="ORF">CSA56_07520</name>
</gene>
<feature type="transmembrane region" description="Helical" evidence="7">
    <location>
        <begin position="267"/>
        <end position="291"/>
    </location>
</feature>
<evidence type="ECO:0000256" key="2">
    <source>
        <dbReference type="ARBA" id="ARBA00022475"/>
    </source>
</evidence>
<dbReference type="Proteomes" id="UP000230821">
    <property type="component" value="Unassembled WGS sequence"/>
</dbReference>
<comment type="subcellular location">
    <subcellularLocation>
        <location evidence="1">Cell inner membrane</location>
        <topology evidence="1">Multi-pass membrane protein</topology>
    </subcellularLocation>
</comment>
<dbReference type="InterPro" id="IPR004681">
    <property type="entry name" value="TRAP_DctM"/>
</dbReference>
<keyword evidence="3" id="KW-0997">Cell inner membrane</keyword>
<feature type="transmembrane region" description="Helical" evidence="7">
    <location>
        <begin position="166"/>
        <end position="191"/>
    </location>
</feature>
<evidence type="ECO:0000259" key="8">
    <source>
        <dbReference type="Pfam" id="PF06808"/>
    </source>
</evidence>
<evidence type="ECO:0000313" key="9">
    <source>
        <dbReference type="EMBL" id="PIE34519.1"/>
    </source>
</evidence>
<accession>A0A2G6KI84</accession>
<evidence type="ECO:0000256" key="1">
    <source>
        <dbReference type="ARBA" id="ARBA00004429"/>
    </source>
</evidence>
<proteinExistence type="predicted"/>
<feature type="transmembrane region" description="Helical" evidence="7">
    <location>
        <begin position="212"/>
        <end position="233"/>
    </location>
</feature>
<evidence type="ECO:0000256" key="5">
    <source>
        <dbReference type="ARBA" id="ARBA00022989"/>
    </source>
</evidence>
<feature type="transmembrane region" description="Helical" evidence="7">
    <location>
        <begin position="360"/>
        <end position="384"/>
    </location>
</feature>
<dbReference type="PANTHER" id="PTHR33362:SF3">
    <property type="entry name" value="SIALIC ACID TRAP TRANSPORTER PERMEASE PROTEIN SIAT"/>
    <property type="match status" value="1"/>
</dbReference>
<sequence>MLWFLIIGLFVLLASGMPVALAIGIPSLIYIIVDGSVPNFAAIQTMVGGANTYPLLAIPFFILAGNLMNVSGVTTRIFNFSNKLVGHIKGGLGHVNVIASIIFAGMSGAAIADAGGLGTIEIEAMRKAGYNDSLTIGITAASSTIGPIIPPSMVAVIYAVVASASIGRLFAAGVIPGFIMGLSLMVLIYFLADKYNTPVEKKASRREILQSFVTTFWALLTPGIILGGIFFGVFTPTEAAAIASFYAVLLGSFIYREMSLREFYKALIDSMSTTIQIMFIVVSATLFAWILAKEQVPQMVAEFMLSHIHNYYLILFAINILLIIVGCFMETVAAINILVPVFIPLMKELGIDPVHFGVMMILNLMIGILTPPFGTVLFVLSSVAKVPVERVAKDTALFILPLLVVLILIVLFPQLTLFLPNLFFGK</sequence>
<name>A0A2G6KI84_9BACT</name>
<evidence type="ECO:0000256" key="6">
    <source>
        <dbReference type="ARBA" id="ARBA00023136"/>
    </source>
</evidence>
<feature type="transmembrane region" description="Helical" evidence="7">
    <location>
        <begin position="396"/>
        <end position="419"/>
    </location>
</feature>
<feature type="transmembrane region" description="Helical" evidence="7">
    <location>
        <begin position="134"/>
        <end position="160"/>
    </location>
</feature>
<comment type="caution">
    <text evidence="9">The sequence shown here is derived from an EMBL/GenBank/DDBJ whole genome shotgun (WGS) entry which is preliminary data.</text>
</comment>
<evidence type="ECO:0000256" key="3">
    <source>
        <dbReference type="ARBA" id="ARBA00022519"/>
    </source>
</evidence>
<keyword evidence="5 7" id="KW-1133">Transmembrane helix</keyword>
<keyword evidence="4 7" id="KW-0812">Transmembrane</keyword>
<feature type="transmembrane region" description="Helical" evidence="7">
    <location>
        <begin position="239"/>
        <end position="255"/>
    </location>
</feature>
<dbReference type="InterPro" id="IPR010656">
    <property type="entry name" value="DctM"/>
</dbReference>
<protein>
    <submittedName>
        <fullName evidence="9">ABC transporter permease</fullName>
    </submittedName>
</protein>
<feature type="transmembrane region" description="Helical" evidence="7">
    <location>
        <begin position="311"/>
        <end position="339"/>
    </location>
</feature>
<reference evidence="9 10" key="1">
    <citation type="submission" date="2017-10" db="EMBL/GenBank/DDBJ databases">
        <title>Novel microbial diversity and functional potential in the marine mammal oral microbiome.</title>
        <authorList>
            <person name="Dudek N.K."/>
            <person name="Sun C.L."/>
            <person name="Burstein D."/>
            <person name="Kantor R.S."/>
            <person name="Aliaga Goltsman D.S."/>
            <person name="Bik E.M."/>
            <person name="Thomas B.C."/>
            <person name="Banfield J.F."/>
            <person name="Relman D.A."/>
        </authorList>
    </citation>
    <scope>NUCLEOTIDE SEQUENCE [LARGE SCALE GENOMIC DNA]</scope>
    <source>
        <strain evidence="9">DOLJORAL78_47_16</strain>
    </source>
</reference>
<dbReference type="AlphaFoldDB" id="A0A2G6KI84"/>
<dbReference type="GO" id="GO:0005886">
    <property type="term" value="C:plasma membrane"/>
    <property type="evidence" value="ECO:0007669"/>
    <property type="project" value="UniProtKB-SubCell"/>
</dbReference>
<organism evidence="9 10">
    <name type="scientific">candidate division KSB3 bacterium</name>
    <dbReference type="NCBI Taxonomy" id="2044937"/>
    <lineage>
        <taxon>Bacteria</taxon>
        <taxon>candidate division KSB3</taxon>
    </lineage>
</organism>
<dbReference type="EMBL" id="PDSK01000086">
    <property type="protein sequence ID" value="PIE34519.1"/>
    <property type="molecule type" value="Genomic_DNA"/>
</dbReference>
<evidence type="ECO:0000256" key="7">
    <source>
        <dbReference type="SAM" id="Phobius"/>
    </source>
</evidence>
<dbReference type="NCBIfam" id="TIGR00786">
    <property type="entry name" value="dctM"/>
    <property type="match status" value="1"/>
</dbReference>
<feature type="domain" description="TRAP C4-dicarboxylate transport system permease DctM subunit" evidence="8">
    <location>
        <begin position="6"/>
        <end position="415"/>
    </location>
</feature>